<name>A0A8A1M3W5_AJECA</name>
<organism evidence="2 3">
    <name type="scientific">Ajellomyces capsulatus</name>
    <name type="common">Darling's disease fungus</name>
    <name type="synonym">Histoplasma capsulatum</name>
    <dbReference type="NCBI Taxonomy" id="5037"/>
    <lineage>
        <taxon>Eukaryota</taxon>
        <taxon>Fungi</taxon>
        <taxon>Dikarya</taxon>
        <taxon>Ascomycota</taxon>
        <taxon>Pezizomycotina</taxon>
        <taxon>Eurotiomycetes</taxon>
        <taxon>Eurotiomycetidae</taxon>
        <taxon>Onygenales</taxon>
        <taxon>Ajellomycetaceae</taxon>
        <taxon>Histoplasma</taxon>
    </lineage>
</organism>
<evidence type="ECO:0000313" key="3">
    <source>
        <dbReference type="Proteomes" id="UP000663671"/>
    </source>
</evidence>
<dbReference type="EMBL" id="CP069110">
    <property type="protein sequence ID" value="QSS60305.1"/>
    <property type="molecule type" value="Genomic_DNA"/>
</dbReference>
<dbReference type="VEuPathDB" id="FungiDB:I7I51_05103"/>
<evidence type="ECO:0000256" key="1">
    <source>
        <dbReference type="SAM" id="MobiDB-lite"/>
    </source>
</evidence>
<dbReference type="Proteomes" id="UP000663671">
    <property type="component" value="Chromosome 4"/>
</dbReference>
<dbReference type="AlphaFoldDB" id="A0A8A1M3W5"/>
<feature type="compositionally biased region" description="Basic and acidic residues" evidence="1">
    <location>
        <begin position="134"/>
        <end position="145"/>
    </location>
</feature>
<gene>
    <name evidence="2" type="ORF">I7I51_05103</name>
</gene>
<accession>A0A8A1M3W5</accession>
<reference evidence="2" key="1">
    <citation type="submission" date="2021-01" db="EMBL/GenBank/DDBJ databases">
        <title>Chromosome-level genome assembly of a human fungal pathogen reveals clustering of transcriptionally co-regulated genes.</title>
        <authorList>
            <person name="Voorhies M."/>
            <person name="Cohen S."/>
            <person name="Shea T.P."/>
            <person name="Petrus S."/>
            <person name="Munoz J.F."/>
            <person name="Poplawski S."/>
            <person name="Goldman W.E."/>
            <person name="Michael T."/>
            <person name="Cuomo C.A."/>
            <person name="Sil A."/>
            <person name="Beyhan S."/>
        </authorList>
    </citation>
    <scope>NUCLEOTIDE SEQUENCE</scope>
    <source>
        <strain evidence="2">WU24</strain>
    </source>
</reference>
<sequence length="145" mass="15752">MALYDKMPPSLRDPENFPPLALCSRLHSVLPLALKVEGQWPALSEVSNNSKTPWGRKPVLRAFAFSMVTMLIIYRDPGISVRGTVKARLVTLQEKIGSLESAGLGNQVLDIESIKDQTAAKSGGQMDSNSSNDDESRKVDGPEGN</sequence>
<feature type="region of interest" description="Disordered" evidence="1">
    <location>
        <begin position="116"/>
        <end position="145"/>
    </location>
</feature>
<protein>
    <submittedName>
        <fullName evidence="2">Uncharacterized protein</fullName>
    </submittedName>
</protein>
<dbReference type="OrthoDB" id="10382960at2759"/>
<proteinExistence type="predicted"/>
<evidence type="ECO:0000313" key="2">
    <source>
        <dbReference type="EMBL" id="QSS60305.1"/>
    </source>
</evidence>